<evidence type="ECO:0000313" key="3">
    <source>
        <dbReference type="EMBL" id="AUV83338.1"/>
    </source>
</evidence>
<evidence type="ECO:0000256" key="2">
    <source>
        <dbReference type="SAM" id="Phobius"/>
    </source>
</evidence>
<reference evidence="3 4" key="1">
    <citation type="submission" date="2018-01" db="EMBL/GenBank/DDBJ databases">
        <title>Complete genome sequence of Salinigranum rubrum GX10T, an extremely halophilic archaeon isolated from a marine solar saltern.</title>
        <authorList>
            <person name="Han S."/>
        </authorList>
    </citation>
    <scope>NUCLEOTIDE SEQUENCE [LARGE SCALE GENOMIC DNA]</scope>
    <source>
        <strain evidence="3 4">GX10</strain>
    </source>
</reference>
<feature type="transmembrane region" description="Helical" evidence="2">
    <location>
        <begin position="139"/>
        <end position="158"/>
    </location>
</feature>
<accession>A0A2I8VN39</accession>
<feature type="compositionally biased region" description="Basic residues" evidence="1">
    <location>
        <begin position="37"/>
        <end position="50"/>
    </location>
</feature>
<sequence>MSRITWLCASMPRPRSYTSGVGSLIASPIGGPAKTASSRRSRCRPARPPRGRTTDSTATGGRRWYRTGALTATSAKRTVTVFPLGHALFGYLLYVAFAWTTRHRLPYGLTLGALLVGTQFPDLVDKPLAFVGILPSGRAMGHSLLFAVGVLAVAWALARRYDRPHLAVAFGFGHVSHIVGDVVVVDFAGVRTAGNLEFLLWPLLPVPTYPGDVVAPWVRIAEYYQSPELSPGLVLLPLAVAVFVAVELKRRRALPT</sequence>
<dbReference type="EMBL" id="CP026309">
    <property type="protein sequence ID" value="AUV83338.1"/>
    <property type="molecule type" value="Genomic_DNA"/>
</dbReference>
<feature type="transmembrane region" description="Helical" evidence="2">
    <location>
        <begin position="229"/>
        <end position="248"/>
    </location>
</feature>
<dbReference type="Pfam" id="PF04307">
    <property type="entry name" value="YdjM"/>
    <property type="match status" value="1"/>
</dbReference>
<dbReference type="KEGG" id="srub:C2R22_18210"/>
<protein>
    <recommendedName>
        <fullName evidence="5">Metal-dependent hydrolase</fullName>
    </recommendedName>
</protein>
<keyword evidence="2" id="KW-1133">Transmembrane helix</keyword>
<evidence type="ECO:0000313" key="4">
    <source>
        <dbReference type="Proteomes" id="UP000236584"/>
    </source>
</evidence>
<organism evidence="3 4">
    <name type="scientific">Salinigranum rubrum</name>
    <dbReference type="NCBI Taxonomy" id="755307"/>
    <lineage>
        <taxon>Archaea</taxon>
        <taxon>Methanobacteriati</taxon>
        <taxon>Methanobacteriota</taxon>
        <taxon>Stenosarchaea group</taxon>
        <taxon>Halobacteria</taxon>
        <taxon>Halobacteriales</taxon>
        <taxon>Haloferacaceae</taxon>
        <taxon>Salinigranum</taxon>
    </lineage>
</organism>
<keyword evidence="4" id="KW-1185">Reference proteome</keyword>
<feature type="transmembrane region" description="Helical" evidence="2">
    <location>
        <begin position="165"/>
        <end position="190"/>
    </location>
</feature>
<evidence type="ECO:0000256" key="1">
    <source>
        <dbReference type="SAM" id="MobiDB-lite"/>
    </source>
</evidence>
<dbReference type="AlphaFoldDB" id="A0A2I8VN39"/>
<keyword evidence="2" id="KW-0812">Transmembrane</keyword>
<feature type="transmembrane region" description="Helical" evidence="2">
    <location>
        <begin position="79"/>
        <end position="99"/>
    </location>
</feature>
<feature type="region of interest" description="Disordered" evidence="1">
    <location>
        <begin position="28"/>
        <end position="60"/>
    </location>
</feature>
<dbReference type="InterPro" id="IPR007404">
    <property type="entry name" value="YdjM-like"/>
</dbReference>
<keyword evidence="2" id="KW-0472">Membrane</keyword>
<evidence type="ECO:0008006" key="5">
    <source>
        <dbReference type="Google" id="ProtNLM"/>
    </source>
</evidence>
<name>A0A2I8VN39_9EURY</name>
<dbReference type="Proteomes" id="UP000236584">
    <property type="component" value="Chromosome"/>
</dbReference>
<proteinExistence type="predicted"/>
<gene>
    <name evidence="3" type="ORF">C2R22_18210</name>
</gene>